<sequence length="58" mass="6336">MATLTLTELLYRNLLPPGAATYVRLQLIYEGDTGKLGLMTAQRMRLLQLITGGDNAAN</sequence>
<name>G0YQJ6_9CAUD</name>
<evidence type="ECO:0000313" key="2">
    <source>
        <dbReference type="Proteomes" id="UP000008893"/>
    </source>
</evidence>
<protein>
    <submittedName>
        <fullName evidence="1">Gp104</fullName>
    </submittedName>
</protein>
<dbReference type="EMBL" id="HQ728266">
    <property type="protein sequence ID" value="AEJ81623.1"/>
    <property type="molecule type" value="Genomic_DNA"/>
</dbReference>
<proteinExistence type="predicted"/>
<dbReference type="KEGG" id="vg:14013792"/>
<accession>G0YQJ6</accession>
<dbReference type="RefSeq" id="YP_007005840.1">
    <property type="nucleotide sequence ID" value="NC_019514.1"/>
</dbReference>
<reference evidence="1 2" key="1">
    <citation type="journal article" date="2011" name="Appl. Environ. Microbiol.">
        <title>Novel Virulent and Broad-Host-Range Erwinia amylovora Bacteriophages Reveal a High Degree of Mosaicism and a Relationship to Enterobacteriaceae Phages.</title>
        <authorList>
            <person name="Born Y."/>
            <person name="Fieseler L."/>
            <person name="Marazzi J."/>
            <person name="Lurz R."/>
            <person name="Duffy B."/>
            <person name="Loessner M.J."/>
        </authorList>
    </citation>
    <scope>NUCLEOTIDE SEQUENCE [LARGE SCALE GENOMIC DNA]</scope>
</reference>
<organism evidence="1 2">
    <name type="scientific">Erwinia phage vB_EamP-S6</name>
    <dbReference type="NCBI Taxonomy" id="1051675"/>
    <lineage>
        <taxon>Viruses</taxon>
        <taxon>Duplodnaviria</taxon>
        <taxon>Heunggongvirae</taxon>
        <taxon>Uroviricota</taxon>
        <taxon>Caudoviricetes</taxon>
        <taxon>Schitoviridae</taxon>
        <taxon>Waedenswilvirus</taxon>
        <taxon>Waedenswilvirus S6</taxon>
    </lineage>
</organism>
<evidence type="ECO:0000313" key="1">
    <source>
        <dbReference type="EMBL" id="AEJ81623.1"/>
    </source>
</evidence>
<dbReference type="GeneID" id="14013792"/>
<dbReference type="Proteomes" id="UP000008893">
    <property type="component" value="Segment"/>
</dbReference>
<keyword evidence="2" id="KW-1185">Reference proteome</keyword>